<accession>S4PE35</accession>
<reference evidence="1" key="2">
    <citation type="submission" date="2013-05" db="EMBL/GenBank/DDBJ databases">
        <authorList>
            <person name="Carter J.-M."/>
            <person name="Baker S.C."/>
            <person name="Pink R."/>
            <person name="Carter D.R.F."/>
            <person name="Collins A."/>
            <person name="Tomlin J."/>
            <person name="Gibbs M."/>
            <person name="Breuker C.J."/>
        </authorList>
    </citation>
    <scope>NUCLEOTIDE SEQUENCE</scope>
    <source>
        <tissue evidence="1">Ovary</tissue>
    </source>
</reference>
<sequence length="71" mass="7929">MCVYIFHLVRTSGIKAHLNVASFLYFCNNVLIAKEDAAVRCGALYVDTASYDKNCSIDVKIACYVDLFISK</sequence>
<proteinExistence type="predicted"/>
<evidence type="ECO:0000313" key="1">
    <source>
        <dbReference type="EMBL" id="JAA87843.1"/>
    </source>
</evidence>
<reference evidence="1" key="1">
    <citation type="journal article" date="2013" name="BMC Genomics">
        <title>Unscrambling butterfly oogenesis.</title>
        <authorList>
            <person name="Carter J.M."/>
            <person name="Baker S.C."/>
            <person name="Pink R."/>
            <person name="Carter D.R."/>
            <person name="Collins A."/>
            <person name="Tomlin J."/>
            <person name="Gibbs M."/>
            <person name="Breuker C.J."/>
        </authorList>
    </citation>
    <scope>NUCLEOTIDE SEQUENCE</scope>
    <source>
        <tissue evidence="1">Ovary</tissue>
    </source>
</reference>
<organism evidence="1">
    <name type="scientific">Pararge aegeria</name>
    <name type="common">speckled wood butterfly</name>
    <dbReference type="NCBI Taxonomy" id="116150"/>
    <lineage>
        <taxon>Eukaryota</taxon>
        <taxon>Metazoa</taxon>
        <taxon>Ecdysozoa</taxon>
        <taxon>Arthropoda</taxon>
        <taxon>Hexapoda</taxon>
        <taxon>Insecta</taxon>
        <taxon>Pterygota</taxon>
        <taxon>Neoptera</taxon>
        <taxon>Endopterygota</taxon>
        <taxon>Lepidoptera</taxon>
        <taxon>Glossata</taxon>
        <taxon>Ditrysia</taxon>
        <taxon>Papilionoidea</taxon>
        <taxon>Nymphalidae</taxon>
        <taxon>Satyrinae</taxon>
        <taxon>Satyrini</taxon>
        <taxon>Parargina</taxon>
        <taxon>Pararge</taxon>
    </lineage>
</organism>
<dbReference type="AlphaFoldDB" id="S4PE35"/>
<name>S4PE35_9NEOP</name>
<protein>
    <submittedName>
        <fullName evidence="1">Uncharacterized protein</fullName>
    </submittedName>
</protein>
<dbReference type="EMBL" id="GAIX01004717">
    <property type="protein sequence ID" value="JAA87843.1"/>
    <property type="molecule type" value="Transcribed_RNA"/>
</dbReference>